<evidence type="ECO:0000256" key="1">
    <source>
        <dbReference type="SAM" id="Phobius"/>
    </source>
</evidence>
<reference evidence="2" key="1">
    <citation type="submission" date="2018-02" db="EMBL/GenBank/DDBJ databases">
        <title>Rhizophora mucronata_Transcriptome.</title>
        <authorList>
            <person name="Meera S.P."/>
            <person name="Sreeshan A."/>
            <person name="Augustine A."/>
        </authorList>
    </citation>
    <scope>NUCLEOTIDE SEQUENCE</scope>
    <source>
        <tissue evidence="2">Leaf</tissue>
    </source>
</reference>
<dbReference type="EMBL" id="GGEC01077885">
    <property type="protein sequence ID" value="MBX58369.1"/>
    <property type="molecule type" value="Transcribed_RNA"/>
</dbReference>
<proteinExistence type="predicted"/>
<name>A0A2P2PUQ9_RHIMU</name>
<keyword evidence="1" id="KW-1133">Transmembrane helix</keyword>
<sequence>MSEHKGSNEVTHLETNPASTFWCEAAVVMIQIISLYYCVSKPDVKH</sequence>
<keyword evidence="1" id="KW-0472">Membrane</keyword>
<organism evidence="2">
    <name type="scientific">Rhizophora mucronata</name>
    <name type="common">Asiatic mangrove</name>
    <dbReference type="NCBI Taxonomy" id="61149"/>
    <lineage>
        <taxon>Eukaryota</taxon>
        <taxon>Viridiplantae</taxon>
        <taxon>Streptophyta</taxon>
        <taxon>Embryophyta</taxon>
        <taxon>Tracheophyta</taxon>
        <taxon>Spermatophyta</taxon>
        <taxon>Magnoliopsida</taxon>
        <taxon>eudicotyledons</taxon>
        <taxon>Gunneridae</taxon>
        <taxon>Pentapetalae</taxon>
        <taxon>rosids</taxon>
        <taxon>fabids</taxon>
        <taxon>Malpighiales</taxon>
        <taxon>Rhizophoraceae</taxon>
        <taxon>Rhizophora</taxon>
    </lineage>
</organism>
<keyword evidence="1" id="KW-0812">Transmembrane</keyword>
<dbReference type="AlphaFoldDB" id="A0A2P2PUQ9"/>
<evidence type="ECO:0000313" key="2">
    <source>
        <dbReference type="EMBL" id="MBX58369.1"/>
    </source>
</evidence>
<accession>A0A2P2PUQ9</accession>
<protein>
    <submittedName>
        <fullName evidence="2">Uncharacterized protein</fullName>
    </submittedName>
</protein>
<feature type="transmembrane region" description="Helical" evidence="1">
    <location>
        <begin position="19"/>
        <end position="39"/>
    </location>
</feature>